<evidence type="ECO:0000256" key="3">
    <source>
        <dbReference type="PIRSR" id="PIRSR004848-1"/>
    </source>
</evidence>
<dbReference type="InterPro" id="IPR011078">
    <property type="entry name" value="PyrdxlP_homeostasis"/>
</dbReference>
<accession>A0A429ZWB0</accession>
<feature type="domain" description="Alanine racemase N-terminal" evidence="5">
    <location>
        <begin position="31"/>
        <end position="225"/>
    </location>
</feature>
<dbReference type="HAMAP" id="MF_02087">
    <property type="entry name" value="PLP_homeostasis"/>
    <property type="match status" value="1"/>
</dbReference>
<dbReference type="PANTHER" id="PTHR10146:SF14">
    <property type="entry name" value="PYRIDOXAL PHOSPHATE HOMEOSTASIS PROTEIN"/>
    <property type="match status" value="1"/>
</dbReference>
<dbReference type="Gene3D" id="3.20.20.10">
    <property type="entry name" value="Alanine racemase"/>
    <property type="match status" value="1"/>
</dbReference>
<evidence type="ECO:0000256" key="1">
    <source>
        <dbReference type="ARBA" id="ARBA00022898"/>
    </source>
</evidence>
<reference evidence="6 7" key="1">
    <citation type="submission" date="2017-05" db="EMBL/GenBank/DDBJ databases">
        <title>Vagococcus spp. assemblies.</title>
        <authorList>
            <person name="Gulvik C.A."/>
        </authorList>
    </citation>
    <scope>NUCLEOTIDE SEQUENCE [LARGE SCALE GENOMIC DNA]</scope>
    <source>
        <strain evidence="6 7">SS1995</strain>
    </source>
</reference>
<dbReference type="FunFam" id="3.20.20.10:FF:000018">
    <property type="entry name" value="Pyridoxal phosphate homeostasis protein"/>
    <property type="match status" value="1"/>
</dbReference>
<evidence type="ECO:0000259" key="5">
    <source>
        <dbReference type="Pfam" id="PF01168"/>
    </source>
</evidence>
<dbReference type="Pfam" id="PF01168">
    <property type="entry name" value="Ala_racemase_N"/>
    <property type="match status" value="1"/>
</dbReference>
<dbReference type="PANTHER" id="PTHR10146">
    <property type="entry name" value="PROLINE SYNTHETASE CO-TRANSCRIBED BACTERIAL HOMOLOG PROTEIN"/>
    <property type="match status" value="1"/>
</dbReference>
<keyword evidence="1 2" id="KW-0663">Pyridoxal phosphate</keyword>
<sequence length="226" mass="25785">MDKNVELRVHKIEKSISDVCCASSRNPEDVTLICVSKSVGIETTEEVVLSGITNFAENRIEPFLEKKAYFKNRTDLVWHFIGNLQRRKVKNVINEVDYFHALDSLRLAEEIQKRANHTIKCFLQINVSGEESKRGIKPNEAVQFLKDVQPLVNIKVVGLMTMAPIDAVVPELHHYFSELRDLRDSIQKREMSHAPCTELSMGMSQDYKIAVEEGSTFVRIGTAFFN</sequence>
<name>A0A429ZWB0_9ENTE</name>
<organism evidence="6 7">
    <name type="scientific">Vagococcus vulneris</name>
    <dbReference type="NCBI Taxonomy" id="1977869"/>
    <lineage>
        <taxon>Bacteria</taxon>
        <taxon>Bacillati</taxon>
        <taxon>Bacillota</taxon>
        <taxon>Bacilli</taxon>
        <taxon>Lactobacillales</taxon>
        <taxon>Enterococcaceae</taxon>
        <taxon>Vagococcus</taxon>
    </lineage>
</organism>
<dbReference type="RefSeq" id="WP_125984420.1">
    <property type="nucleotide sequence ID" value="NZ_NGJS01000014.1"/>
</dbReference>
<proteinExistence type="inferred from homology"/>
<dbReference type="Proteomes" id="UP000287857">
    <property type="component" value="Unassembled WGS sequence"/>
</dbReference>
<protein>
    <recommendedName>
        <fullName evidence="2">Pyridoxal phosphate homeostasis protein</fullName>
        <shortName evidence="2">PLP homeostasis protein</shortName>
    </recommendedName>
</protein>
<dbReference type="SUPFAM" id="SSF51419">
    <property type="entry name" value="PLP-binding barrel"/>
    <property type="match status" value="1"/>
</dbReference>
<evidence type="ECO:0000313" key="7">
    <source>
        <dbReference type="Proteomes" id="UP000287857"/>
    </source>
</evidence>
<dbReference type="PROSITE" id="PS01211">
    <property type="entry name" value="UPF0001"/>
    <property type="match status" value="1"/>
</dbReference>
<dbReference type="GO" id="GO:0030170">
    <property type="term" value="F:pyridoxal phosphate binding"/>
    <property type="evidence" value="ECO:0007669"/>
    <property type="project" value="UniProtKB-UniRule"/>
</dbReference>
<dbReference type="EMBL" id="NGJS01000014">
    <property type="protein sequence ID" value="RST98034.1"/>
    <property type="molecule type" value="Genomic_DNA"/>
</dbReference>
<dbReference type="OrthoDB" id="9804072at2"/>
<comment type="caution">
    <text evidence="6">The sequence shown here is derived from an EMBL/GenBank/DDBJ whole genome shotgun (WGS) entry which is preliminary data.</text>
</comment>
<feature type="modified residue" description="N6-(pyridoxal phosphate)lysine" evidence="2 3">
    <location>
        <position position="37"/>
    </location>
</feature>
<evidence type="ECO:0000256" key="2">
    <source>
        <dbReference type="HAMAP-Rule" id="MF_02087"/>
    </source>
</evidence>
<dbReference type="InterPro" id="IPR001608">
    <property type="entry name" value="Ala_racemase_N"/>
</dbReference>
<comment type="similarity">
    <text evidence="2 4">Belongs to the pyridoxal phosphate-binding protein YggS/PROSC family.</text>
</comment>
<comment type="function">
    <text evidence="2">Pyridoxal 5'-phosphate (PLP)-binding protein, which is involved in PLP homeostasis.</text>
</comment>
<dbReference type="PIRSF" id="PIRSF004848">
    <property type="entry name" value="YBL036c_PLPDEIII"/>
    <property type="match status" value="1"/>
</dbReference>
<dbReference type="AlphaFoldDB" id="A0A429ZWB0"/>
<evidence type="ECO:0000256" key="4">
    <source>
        <dbReference type="RuleBase" id="RU004514"/>
    </source>
</evidence>
<dbReference type="InterPro" id="IPR029066">
    <property type="entry name" value="PLP-binding_barrel"/>
</dbReference>
<evidence type="ECO:0000313" key="6">
    <source>
        <dbReference type="EMBL" id="RST98034.1"/>
    </source>
</evidence>
<comment type="cofactor">
    <cofactor evidence="3">
        <name>pyridoxal 5'-phosphate</name>
        <dbReference type="ChEBI" id="CHEBI:597326"/>
    </cofactor>
</comment>
<keyword evidence="7" id="KW-1185">Reference proteome</keyword>
<gene>
    <name evidence="6" type="ORF">CBF37_09020</name>
</gene>
<dbReference type="NCBIfam" id="TIGR00044">
    <property type="entry name" value="YggS family pyridoxal phosphate-dependent enzyme"/>
    <property type="match status" value="1"/>
</dbReference>
<dbReference type="CDD" id="cd00635">
    <property type="entry name" value="PLPDE_III_YBL036c_like"/>
    <property type="match status" value="1"/>
</dbReference>